<keyword evidence="3" id="KW-1185">Reference proteome</keyword>
<dbReference type="EMBL" id="CP048630">
    <property type="protein sequence ID" value="QIB35803.1"/>
    <property type="molecule type" value="Genomic_DNA"/>
</dbReference>
<dbReference type="KEGG" id="apra:G3A50_20375"/>
<gene>
    <name evidence="2" type="ORF">G3A50_20375</name>
</gene>
<proteinExistence type="predicted"/>
<dbReference type="AlphaFoldDB" id="A0A6P1YUN4"/>
<dbReference type="RefSeq" id="WP_163076942.1">
    <property type="nucleotide sequence ID" value="NZ_CP048630.1"/>
</dbReference>
<evidence type="ECO:0000256" key="1">
    <source>
        <dbReference type="SAM" id="MobiDB-lite"/>
    </source>
</evidence>
<sequence>MLDRTPPEMQDEASGGTIADPRRASVSDTYRALVAQIHARIRRLGLPMWQCDDLSGLQDGYTAKLLHPDTPSGRQSRWETLDLLMAAIFPDGYTIIIKPNDGSRAQKLKPPSNPTVGARDRAILQKYGRLGGLKAAANRRARQATGD</sequence>
<dbReference type="Proteomes" id="UP000464751">
    <property type="component" value="Chromosome"/>
</dbReference>
<protein>
    <submittedName>
        <fullName evidence="2">Uncharacterized protein</fullName>
    </submittedName>
</protein>
<evidence type="ECO:0000313" key="3">
    <source>
        <dbReference type="Proteomes" id="UP000464751"/>
    </source>
</evidence>
<organism evidence="2 3">
    <name type="scientific">Ancylobacter pratisalsi</name>
    <dbReference type="NCBI Taxonomy" id="1745854"/>
    <lineage>
        <taxon>Bacteria</taxon>
        <taxon>Pseudomonadati</taxon>
        <taxon>Pseudomonadota</taxon>
        <taxon>Alphaproteobacteria</taxon>
        <taxon>Hyphomicrobiales</taxon>
        <taxon>Xanthobacteraceae</taxon>
        <taxon>Ancylobacter</taxon>
    </lineage>
</organism>
<feature type="region of interest" description="Disordered" evidence="1">
    <location>
        <begin position="1"/>
        <end position="22"/>
    </location>
</feature>
<accession>A0A6P1YUN4</accession>
<reference evidence="2 3" key="1">
    <citation type="submission" date="2020-02" db="EMBL/GenBank/DDBJ databases">
        <authorList>
            <person name="Li G."/>
        </authorList>
    </citation>
    <scope>NUCLEOTIDE SEQUENCE [LARGE SCALE GENOMIC DNA]</scope>
    <source>
        <strain evidence="2 3">DSM 102029</strain>
    </source>
</reference>
<name>A0A6P1YUN4_9HYPH</name>
<evidence type="ECO:0000313" key="2">
    <source>
        <dbReference type="EMBL" id="QIB35803.1"/>
    </source>
</evidence>